<proteinExistence type="predicted"/>
<evidence type="ECO:0000313" key="3">
    <source>
        <dbReference type="Proteomes" id="UP000719766"/>
    </source>
</evidence>
<accession>A0A9P7J9M5</accession>
<evidence type="ECO:0000256" key="1">
    <source>
        <dbReference type="SAM" id="MobiDB-lite"/>
    </source>
</evidence>
<gene>
    <name evidence="2" type="ORF">HD556DRAFT_1302646</name>
</gene>
<reference evidence="2" key="1">
    <citation type="journal article" date="2020" name="New Phytol.">
        <title>Comparative genomics reveals dynamic genome evolution in host specialist ectomycorrhizal fungi.</title>
        <authorList>
            <person name="Lofgren L.A."/>
            <person name="Nguyen N.H."/>
            <person name="Vilgalys R."/>
            <person name="Ruytinx J."/>
            <person name="Liao H.L."/>
            <person name="Branco S."/>
            <person name="Kuo A."/>
            <person name="LaButti K."/>
            <person name="Lipzen A."/>
            <person name="Andreopoulos W."/>
            <person name="Pangilinan J."/>
            <person name="Riley R."/>
            <person name="Hundley H."/>
            <person name="Na H."/>
            <person name="Barry K."/>
            <person name="Grigoriev I.V."/>
            <person name="Stajich J.E."/>
            <person name="Kennedy P.G."/>
        </authorList>
    </citation>
    <scope>NUCLEOTIDE SEQUENCE</scope>
    <source>
        <strain evidence="2">S12</strain>
    </source>
</reference>
<evidence type="ECO:0000313" key="2">
    <source>
        <dbReference type="EMBL" id="KAG1810316.1"/>
    </source>
</evidence>
<dbReference type="AlphaFoldDB" id="A0A9P7J9M5"/>
<name>A0A9P7J9M5_9AGAM</name>
<keyword evidence="3" id="KW-1185">Reference proteome</keyword>
<dbReference type="RefSeq" id="XP_041167981.1">
    <property type="nucleotide sequence ID" value="XM_041299520.1"/>
</dbReference>
<dbReference type="Proteomes" id="UP000719766">
    <property type="component" value="Unassembled WGS sequence"/>
</dbReference>
<dbReference type="GeneID" id="64593284"/>
<organism evidence="2 3">
    <name type="scientific">Suillus plorans</name>
    <dbReference type="NCBI Taxonomy" id="116603"/>
    <lineage>
        <taxon>Eukaryota</taxon>
        <taxon>Fungi</taxon>
        <taxon>Dikarya</taxon>
        <taxon>Basidiomycota</taxon>
        <taxon>Agaricomycotina</taxon>
        <taxon>Agaricomycetes</taxon>
        <taxon>Agaricomycetidae</taxon>
        <taxon>Boletales</taxon>
        <taxon>Suillineae</taxon>
        <taxon>Suillaceae</taxon>
        <taxon>Suillus</taxon>
    </lineage>
</organism>
<protein>
    <submittedName>
        <fullName evidence="2">Uncharacterized protein</fullName>
    </submittedName>
</protein>
<dbReference type="EMBL" id="JABBWE010000001">
    <property type="protein sequence ID" value="KAG1810316.1"/>
    <property type="molecule type" value="Genomic_DNA"/>
</dbReference>
<sequence>MYSKNANFIINISKQILHSAKLQNRRCFEVKRATSRPLIHSAMILPRITLRERGRWDDLVLVNLLAIGQYQNTAAAGISHRVNMVSFFRRGLLAAQEDMPSQKLLNSDKAMYGHAYGIRAARYISCRPSVMYENASRCSVESLKSMHQEDDENVFNCNHPLTKRAFEAASSSAYDCPAGVGMRAQEERRGAVDEEVGTGTEGGGTAGGVETGTHWVSRPKYEVTHPLSETWLQHHQRRNILASY</sequence>
<feature type="region of interest" description="Disordered" evidence="1">
    <location>
        <begin position="187"/>
        <end position="212"/>
    </location>
</feature>
<comment type="caution">
    <text evidence="2">The sequence shown here is derived from an EMBL/GenBank/DDBJ whole genome shotgun (WGS) entry which is preliminary data.</text>
</comment>
<feature type="compositionally biased region" description="Gly residues" evidence="1">
    <location>
        <begin position="199"/>
        <end position="210"/>
    </location>
</feature>